<dbReference type="Pfam" id="PF23096">
    <property type="entry name" value="HEAT_PSME4"/>
    <property type="match status" value="1"/>
</dbReference>
<organism evidence="2 3">
    <name type="scientific">Adineta steineri</name>
    <dbReference type="NCBI Taxonomy" id="433720"/>
    <lineage>
        <taxon>Eukaryota</taxon>
        <taxon>Metazoa</taxon>
        <taxon>Spiralia</taxon>
        <taxon>Gnathifera</taxon>
        <taxon>Rotifera</taxon>
        <taxon>Eurotatoria</taxon>
        <taxon>Bdelloidea</taxon>
        <taxon>Adinetida</taxon>
        <taxon>Adinetidae</taxon>
        <taxon>Adineta</taxon>
    </lineage>
</organism>
<name>A0A814J8G6_9BILA</name>
<dbReference type="Proteomes" id="UP000663891">
    <property type="component" value="Unassembled WGS sequence"/>
</dbReference>
<evidence type="ECO:0000259" key="1">
    <source>
        <dbReference type="Pfam" id="PF23096"/>
    </source>
</evidence>
<dbReference type="PANTHER" id="PTHR32170:SF3">
    <property type="entry name" value="PROTEASOME ACTIVATOR COMPLEX SUBUNIT 4"/>
    <property type="match status" value="1"/>
</dbReference>
<dbReference type="EMBL" id="CAJNON010000147">
    <property type="protein sequence ID" value="CAF1032573.1"/>
    <property type="molecule type" value="Genomic_DNA"/>
</dbReference>
<gene>
    <name evidence="2" type="ORF">VCS650_LOCUS16415</name>
</gene>
<sequence length="479" mass="56003">MFKGLFRNFGLAFFDNFIEQLNELVHEKITKKQESSHRVAAQLVAGMICGSKNWTLEMLNELWEKLTPFLTEVCNNLNSEVLSHWNACFFYIIVNKDPRRMFRVIHFLCTLINAKSTLNTFNESARWHLIRNLDKFHWRIPSVWCEVYKHIAELLDHSSLSVRTRIAYVLALSMSHDVTFFNNQSTRQPNINIFLDTISERLNQAIEICERLPINLISDQILETDLETQKAFNFIETVVLTNSDIFYYSQQPIKNGIIRLFPFLCEIKSIAGCDENFKTRLTASRQCVGISYLNLSFLNTFVQQLSQINKDPRRMFRVIHFLCTLINTKSTSNTFNESARWCLIRNLDEFHWRIPSVWCEVYKHIAELLDHSSLSVRTRIAYVLALSMSHDVTLLDGQSTRQPNINVFLDTIFERLNQAIEICERSPINLISDQILETDLETQKAFNFIETVVMTNFYIFDSSQQPIKNGIIRLFPFVC</sequence>
<dbReference type="GO" id="GO:0016504">
    <property type="term" value="F:peptidase activator activity"/>
    <property type="evidence" value="ECO:0007669"/>
    <property type="project" value="InterPro"/>
</dbReference>
<comment type="caution">
    <text evidence="2">The sequence shown here is derived from an EMBL/GenBank/DDBJ whole genome shotgun (WGS) entry which is preliminary data.</text>
</comment>
<protein>
    <recommendedName>
        <fullName evidence="1">Proteasome activator complex subunit 4-like HEAT repeat-like domain-containing protein</fullName>
    </recommendedName>
</protein>
<dbReference type="GO" id="GO:0005829">
    <property type="term" value="C:cytosol"/>
    <property type="evidence" value="ECO:0007669"/>
    <property type="project" value="TreeGrafter"/>
</dbReference>
<dbReference type="GO" id="GO:0005634">
    <property type="term" value="C:nucleus"/>
    <property type="evidence" value="ECO:0007669"/>
    <property type="project" value="TreeGrafter"/>
</dbReference>
<dbReference type="GO" id="GO:0070628">
    <property type="term" value="F:proteasome binding"/>
    <property type="evidence" value="ECO:0007669"/>
    <property type="project" value="InterPro"/>
</dbReference>
<feature type="domain" description="Proteasome activator complex subunit 4-like HEAT repeat-like" evidence="1">
    <location>
        <begin position="1"/>
        <end position="130"/>
    </location>
</feature>
<accession>A0A814J8G6</accession>
<evidence type="ECO:0000313" key="2">
    <source>
        <dbReference type="EMBL" id="CAF1032573.1"/>
    </source>
</evidence>
<dbReference type="AlphaFoldDB" id="A0A814J8G6"/>
<reference evidence="2" key="1">
    <citation type="submission" date="2021-02" db="EMBL/GenBank/DDBJ databases">
        <authorList>
            <person name="Nowell W R."/>
        </authorList>
    </citation>
    <scope>NUCLEOTIDE SEQUENCE</scope>
</reference>
<dbReference type="PANTHER" id="PTHR32170">
    <property type="entry name" value="PROTEASOME ACTIVATOR COMPLEX SUBUNIT 4"/>
    <property type="match status" value="1"/>
</dbReference>
<dbReference type="InterPro" id="IPR055455">
    <property type="entry name" value="HEAT_PSME4"/>
</dbReference>
<dbReference type="GO" id="GO:0010499">
    <property type="term" value="P:proteasomal ubiquitin-independent protein catabolic process"/>
    <property type="evidence" value="ECO:0007669"/>
    <property type="project" value="TreeGrafter"/>
</dbReference>
<dbReference type="InterPro" id="IPR016024">
    <property type="entry name" value="ARM-type_fold"/>
</dbReference>
<dbReference type="OrthoDB" id="10012532at2759"/>
<proteinExistence type="predicted"/>
<evidence type="ECO:0000313" key="3">
    <source>
        <dbReference type="Proteomes" id="UP000663891"/>
    </source>
</evidence>
<dbReference type="InterPro" id="IPR035309">
    <property type="entry name" value="PSME4"/>
</dbReference>
<dbReference type="SUPFAM" id="SSF48371">
    <property type="entry name" value="ARM repeat"/>
    <property type="match status" value="1"/>
</dbReference>